<dbReference type="Proteomes" id="UP000217790">
    <property type="component" value="Unassembled WGS sequence"/>
</dbReference>
<dbReference type="OMA" id="PVHIGFD"/>
<accession>A0A2H3CRT1</accession>
<dbReference type="AlphaFoldDB" id="A0A2H3CRT1"/>
<dbReference type="EMBL" id="KZ293775">
    <property type="protein sequence ID" value="PBK79447.1"/>
    <property type="molecule type" value="Genomic_DNA"/>
</dbReference>
<dbReference type="InParanoid" id="A0A2H3CRT1"/>
<keyword evidence="2" id="KW-1185">Reference proteome</keyword>
<organism evidence="1 2">
    <name type="scientific">Armillaria gallica</name>
    <name type="common">Bulbous honey fungus</name>
    <name type="synonym">Armillaria bulbosa</name>
    <dbReference type="NCBI Taxonomy" id="47427"/>
    <lineage>
        <taxon>Eukaryota</taxon>
        <taxon>Fungi</taxon>
        <taxon>Dikarya</taxon>
        <taxon>Basidiomycota</taxon>
        <taxon>Agaricomycotina</taxon>
        <taxon>Agaricomycetes</taxon>
        <taxon>Agaricomycetidae</taxon>
        <taxon>Agaricales</taxon>
        <taxon>Marasmiineae</taxon>
        <taxon>Physalacriaceae</taxon>
        <taxon>Armillaria</taxon>
    </lineage>
</organism>
<proteinExistence type="predicted"/>
<dbReference type="OrthoDB" id="3267861at2759"/>
<evidence type="ECO:0000313" key="1">
    <source>
        <dbReference type="EMBL" id="PBK79447.1"/>
    </source>
</evidence>
<name>A0A2H3CRT1_ARMGA</name>
<protein>
    <submittedName>
        <fullName evidence="1">Uncharacterized protein</fullName>
    </submittedName>
</protein>
<feature type="non-terminal residue" evidence="1">
    <location>
        <position position="1"/>
    </location>
</feature>
<evidence type="ECO:0000313" key="2">
    <source>
        <dbReference type="Proteomes" id="UP000217790"/>
    </source>
</evidence>
<reference evidence="2" key="1">
    <citation type="journal article" date="2017" name="Nat. Ecol. Evol.">
        <title>Genome expansion and lineage-specific genetic innovations in the forest pathogenic fungi Armillaria.</title>
        <authorList>
            <person name="Sipos G."/>
            <person name="Prasanna A.N."/>
            <person name="Walter M.C."/>
            <person name="O'Connor E."/>
            <person name="Balint B."/>
            <person name="Krizsan K."/>
            <person name="Kiss B."/>
            <person name="Hess J."/>
            <person name="Varga T."/>
            <person name="Slot J."/>
            <person name="Riley R."/>
            <person name="Boka B."/>
            <person name="Rigling D."/>
            <person name="Barry K."/>
            <person name="Lee J."/>
            <person name="Mihaltcheva S."/>
            <person name="LaButti K."/>
            <person name="Lipzen A."/>
            <person name="Waldron R."/>
            <person name="Moloney N.M."/>
            <person name="Sperisen C."/>
            <person name="Kredics L."/>
            <person name="Vagvoelgyi C."/>
            <person name="Patrignani A."/>
            <person name="Fitzpatrick D."/>
            <person name="Nagy I."/>
            <person name="Doyle S."/>
            <person name="Anderson J.B."/>
            <person name="Grigoriev I.V."/>
            <person name="Gueldener U."/>
            <person name="Muensterkoetter M."/>
            <person name="Nagy L.G."/>
        </authorList>
    </citation>
    <scope>NUCLEOTIDE SEQUENCE [LARGE SCALE GENOMIC DNA]</scope>
    <source>
        <strain evidence="2">Ar21-2</strain>
    </source>
</reference>
<dbReference type="STRING" id="47427.A0A2H3CRT1"/>
<gene>
    <name evidence="1" type="ORF">ARMGADRAFT_950809</name>
</gene>
<sequence>FNIDESNYGEFSSFDYEKGELCLCCLNSLVNNFNDTIIHAVRCNMDIKFIGSGVSAKAILYYITDYITKSQLKLHVAYAALDVLME</sequence>